<proteinExistence type="predicted"/>
<dbReference type="Proteomes" id="UP000046393">
    <property type="component" value="Unplaced"/>
</dbReference>
<organism evidence="1 2">
    <name type="scientific">Syphacia muris</name>
    <dbReference type="NCBI Taxonomy" id="451379"/>
    <lineage>
        <taxon>Eukaryota</taxon>
        <taxon>Metazoa</taxon>
        <taxon>Ecdysozoa</taxon>
        <taxon>Nematoda</taxon>
        <taxon>Chromadorea</taxon>
        <taxon>Rhabditida</taxon>
        <taxon>Spirurina</taxon>
        <taxon>Oxyuridomorpha</taxon>
        <taxon>Oxyuroidea</taxon>
        <taxon>Oxyuridae</taxon>
        <taxon>Syphacia</taxon>
    </lineage>
</organism>
<dbReference type="WBParaSite" id="SMUV_0000916801-mRNA-1">
    <property type="protein sequence ID" value="SMUV_0000916801-mRNA-1"/>
    <property type="gene ID" value="SMUV_0000916801"/>
</dbReference>
<keyword evidence="1" id="KW-1185">Reference proteome</keyword>
<dbReference type="AlphaFoldDB" id="A0A0N5AW78"/>
<accession>A0A0N5AW78</accession>
<protein>
    <submittedName>
        <fullName evidence="2">Uncharacterized protein</fullName>
    </submittedName>
</protein>
<name>A0A0N5AW78_9BILA</name>
<sequence>MVFLFGDPLENTAWAVGRLAKVFGGNQEDVNRKMRDLFNLKNSATNQEKLFIVVRRIRRQLARATTLHYSYKECILFHWAYSKSPSGQCLPSNS</sequence>
<evidence type="ECO:0000313" key="2">
    <source>
        <dbReference type="WBParaSite" id="SMUV_0000916801-mRNA-1"/>
    </source>
</evidence>
<evidence type="ECO:0000313" key="1">
    <source>
        <dbReference type="Proteomes" id="UP000046393"/>
    </source>
</evidence>
<reference evidence="2" key="1">
    <citation type="submission" date="2017-02" db="UniProtKB">
        <authorList>
            <consortium name="WormBaseParasite"/>
        </authorList>
    </citation>
    <scope>IDENTIFICATION</scope>
</reference>